<dbReference type="RefSeq" id="WP_011758487.1">
    <property type="nucleotide sequence ID" value="NC_008700.1"/>
</dbReference>
<dbReference type="EMBL" id="CP000507">
    <property type="protein sequence ID" value="ABL98577.1"/>
    <property type="molecule type" value="Genomic_DNA"/>
</dbReference>
<keyword evidence="4 8" id="KW-0547">Nucleotide-binding</keyword>
<evidence type="ECO:0000313" key="10">
    <source>
        <dbReference type="EMBL" id="ABL98577.1"/>
    </source>
</evidence>
<dbReference type="PROSITE" id="PS51219">
    <property type="entry name" value="DPCK"/>
    <property type="match status" value="1"/>
</dbReference>
<comment type="catalytic activity">
    <reaction evidence="8">
        <text>3'-dephospho-CoA + ATP = ADP + CoA + H(+)</text>
        <dbReference type="Rhea" id="RHEA:18245"/>
        <dbReference type="ChEBI" id="CHEBI:15378"/>
        <dbReference type="ChEBI" id="CHEBI:30616"/>
        <dbReference type="ChEBI" id="CHEBI:57287"/>
        <dbReference type="ChEBI" id="CHEBI:57328"/>
        <dbReference type="ChEBI" id="CHEBI:456216"/>
        <dbReference type="EC" id="2.7.1.24"/>
    </reaction>
</comment>
<proteinExistence type="inferred from homology"/>
<evidence type="ECO:0000256" key="4">
    <source>
        <dbReference type="ARBA" id="ARBA00022741"/>
    </source>
</evidence>
<keyword evidence="2 8" id="KW-0963">Cytoplasm</keyword>
<dbReference type="KEGG" id="saz:Sama_0366"/>
<feature type="binding site" evidence="8">
    <location>
        <begin position="13"/>
        <end position="18"/>
    </location>
    <ligand>
        <name>ATP</name>
        <dbReference type="ChEBI" id="CHEBI:30616"/>
    </ligand>
</feature>
<keyword evidence="5 8" id="KW-0418">Kinase</keyword>
<reference evidence="10 11" key="1">
    <citation type="submission" date="2006-12" db="EMBL/GenBank/DDBJ databases">
        <title>Complete sequence of Shewanella amazonensis SB2B.</title>
        <authorList>
            <consortium name="US DOE Joint Genome Institute"/>
            <person name="Copeland A."/>
            <person name="Lucas S."/>
            <person name="Lapidus A."/>
            <person name="Barry K."/>
            <person name="Detter J.C."/>
            <person name="Glavina del Rio T."/>
            <person name="Hammon N."/>
            <person name="Israni S."/>
            <person name="Dalin E."/>
            <person name="Tice H."/>
            <person name="Pitluck S."/>
            <person name="Munk A.C."/>
            <person name="Brettin T."/>
            <person name="Bruce D."/>
            <person name="Han C."/>
            <person name="Tapia R."/>
            <person name="Gilna P."/>
            <person name="Schmutz J."/>
            <person name="Larimer F."/>
            <person name="Land M."/>
            <person name="Hauser L."/>
            <person name="Kyrpides N."/>
            <person name="Mikhailova N."/>
            <person name="Fredrickson J."/>
            <person name="Richardson P."/>
        </authorList>
    </citation>
    <scope>NUCLEOTIDE SEQUENCE [LARGE SCALE GENOMIC DNA]</scope>
    <source>
        <strain evidence="11">ATCC BAA-1098 / SB2B</strain>
    </source>
</reference>
<comment type="subcellular location">
    <subcellularLocation>
        <location evidence="8">Cytoplasm</location>
    </subcellularLocation>
</comment>
<dbReference type="GO" id="GO:0004140">
    <property type="term" value="F:dephospho-CoA kinase activity"/>
    <property type="evidence" value="ECO:0007669"/>
    <property type="project" value="UniProtKB-UniRule"/>
</dbReference>
<dbReference type="EC" id="2.7.1.24" evidence="8 9"/>
<dbReference type="OrthoDB" id="9812943at2"/>
<evidence type="ECO:0000256" key="9">
    <source>
        <dbReference type="NCBIfam" id="TIGR00152"/>
    </source>
</evidence>
<evidence type="ECO:0000256" key="6">
    <source>
        <dbReference type="ARBA" id="ARBA00022840"/>
    </source>
</evidence>
<dbReference type="PANTHER" id="PTHR10695:SF46">
    <property type="entry name" value="BIFUNCTIONAL COENZYME A SYNTHASE-RELATED"/>
    <property type="match status" value="1"/>
</dbReference>
<dbReference type="Gene3D" id="3.40.50.300">
    <property type="entry name" value="P-loop containing nucleotide triphosphate hydrolases"/>
    <property type="match status" value="1"/>
</dbReference>
<keyword evidence="11" id="KW-1185">Reference proteome</keyword>
<dbReference type="HOGENOM" id="CLU_057180_1_2_6"/>
<dbReference type="HAMAP" id="MF_00376">
    <property type="entry name" value="Dephospho_CoA_kinase"/>
    <property type="match status" value="1"/>
</dbReference>
<gene>
    <name evidence="8" type="primary">coaE</name>
    <name evidence="10" type="ordered locus">Sama_0366</name>
</gene>
<dbReference type="GO" id="GO:0005524">
    <property type="term" value="F:ATP binding"/>
    <property type="evidence" value="ECO:0007669"/>
    <property type="project" value="UniProtKB-UniRule"/>
</dbReference>
<dbReference type="SUPFAM" id="SSF52540">
    <property type="entry name" value="P-loop containing nucleoside triphosphate hydrolases"/>
    <property type="match status" value="1"/>
</dbReference>
<dbReference type="Pfam" id="PF01121">
    <property type="entry name" value="CoaE"/>
    <property type="match status" value="1"/>
</dbReference>
<protein>
    <recommendedName>
        <fullName evidence="8 9">Dephospho-CoA kinase</fullName>
        <ecNumber evidence="8 9">2.7.1.24</ecNumber>
    </recommendedName>
    <alternativeName>
        <fullName evidence="8">Dephosphocoenzyme A kinase</fullName>
    </alternativeName>
</protein>
<evidence type="ECO:0000256" key="5">
    <source>
        <dbReference type="ARBA" id="ARBA00022777"/>
    </source>
</evidence>
<dbReference type="GO" id="GO:0015937">
    <property type="term" value="P:coenzyme A biosynthetic process"/>
    <property type="evidence" value="ECO:0007669"/>
    <property type="project" value="UniProtKB-UniRule"/>
</dbReference>
<name>A1S2H1_SHEAM</name>
<dbReference type="InterPro" id="IPR027417">
    <property type="entry name" value="P-loop_NTPase"/>
</dbReference>
<evidence type="ECO:0000313" key="11">
    <source>
        <dbReference type="Proteomes" id="UP000009175"/>
    </source>
</evidence>
<dbReference type="Proteomes" id="UP000009175">
    <property type="component" value="Chromosome"/>
</dbReference>
<evidence type="ECO:0000256" key="3">
    <source>
        <dbReference type="ARBA" id="ARBA00022679"/>
    </source>
</evidence>
<evidence type="ECO:0000256" key="8">
    <source>
        <dbReference type="HAMAP-Rule" id="MF_00376"/>
    </source>
</evidence>
<dbReference type="NCBIfam" id="TIGR00152">
    <property type="entry name" value="dephospho-CoA kinase"/>
    <property type="match status" value="1"/>
</dbReference>
<keyword evidence="7 8" id="KW-0173">Coenzyme A biosynthesis</keyword>
<dbReference type="GO" id="GO:0005737">
    <property type="term" value="C:cytoplasm"/>
    <property type="evidence" value="ECO:0007669"/>
    <property type="project" value="UniProtKB-SubCell"/>
</dbReference>
<dbReference type="CDD" id="cd02022">
    <property type="entry name" value="DPCK"/>
    <property type="match status" value="1"/>
</dbReference>
<comment type="pathway">
    <text evidence="8">Cofactor biosynthesis; coenzyme A biosynthesis; CoA from (R)-pantothenate: step 5/5.</text>
</comment>
<accession>A1S2H1</accession>
<dbReference type="UniPathway" id="UPA00241">
    <property type="reaction ID" value="UER00356"/>
</dbReference>
<comment type="function">
    <text evidence="8">Catalyzes the phosphorylation of the 3'-hydroxyl group of dephosphocoenzyme A to form coenzyme A.</text>
</comment>
<dbReference type="eggNOG" id="COG0237">
    <property type="taxonomic scope" value="Bacteria"/>
</dbReference>
<keyword evidence="6 8" id="KW-0067">ATP-binding</keyword>
<keyword evidence="3 8" id="KW-0808">Transferase</keyword>
<dbReference type="AlphaFoldDB" id="A1S2H1"/>
<evidence type="ECO:0000256" key="7">
    <source>
        <dbReference type="ARBA" id="ARBA00022993"/>
    </source>
</evidence>
<dbReference type="STRING" id="326297.Sama_0366"/>
<dbReference type="PANTHER" id="PTHR10695">
    <property type="entry name" value="DEPHOSPHO-COA KINASE-RELATED"/>
    <property type="match status" value="1"/>
</dbReference>
<dbReference type="FunFam" id="3.40.50.300:FF:000518">
    <property type="entry name" value="Dephospho-CoA kinase"/>
    <property type="match status" value="1"/>
</dbReference>
<comment type="similarity">
    <text evidence="1 8">Belongs to the CoaE family.</text>
</comment>
<sequence>MAEFILGLTGGIGSGKTTVANLFHEQGIELVDADVIAREVVEYGSVGLKAIEDHFGSDILQADGSLDRAKLRERIFTDESERLWLNNLLHPMIRQTMLSSAKNADSDYVILVVPLLFENGLDSLVDRTLVVDISPDLQIQRTVERDNVSEAQIANIIASQISREERLQKADDIIDNRGEIADLKEQVNRLHQYYLALAASKAPHD</sequence>
<evidence type="ECO:0000256" key="1">
    <source>
        <dbReference type="ARBA" id="ARBA00009018"/>
    </source>
</evidence>
<dbReference type="InterPro" id="IPR001977">
    <property type="entry name" value="Depp_CoAkinase"/>
</dbReference>
<evidence type="ECO:0000256" key="2">
    <source>
        <dbReference type="ARBA" id="ARBA00022490"/>
    </source>
</evidence>
<organism evidence="10 11">
    <name type="scientific">Shewanella amazonensis (strain ATCC BAA-1098 / SB2B)</name>
    <dbReference type="NCBI Taxonomy" id="326297"/>
    <lineage>
        <taxon>Bacteria</taxon>
        <taxon>Pseudomonadati</taxon>
        <taxon>Pseudomonadota</taxon>
        <taxon>Gammaproteobacteria</taxon>
        <taxon>Alteromonadales</taxon>
        <taxon>Shewanellaceae</taxon>
        <taxon>Shewanella</taxon>
    </lineage>
</organism>